<dbReference type="InterPro" id="IPR001345">
    <property type="entry name" value="PG/BPGM_mutase_AS"/>
</dbReference>
<evidence type="ECO:0000256" key="3">
    <source>
        <dbReference type="PIRSR" id="PIRSR613078-2"/>
    </source>
</evidence>
<evidence type="ECO:0000313" key="5">
    <source>
        <dbReference type="Proteomes" id="UP000094236"/>
    </source>
</evidence>
<dbReference type="EMBL" id="KV454018">
    <property type="protein sequence ID" value="ODV93397.1"/>
    <property type="molecule type" value="Genomic_DNA"/>
</dbReference>
<dbReference type="PANTHER" id="PTHR46517:SF1">
    <property type="entry name" value="FRUCTOSE-2,6-BISPHOSPHATASE TIGAR"/>
    <property type="match status" value="1"/>
</dbReference>
<dbReference type="OrthoDB" id="354304at2759"/>
<reference evidence="5" key="1">
    <citation type="submission" date="2016-05" db="EMBL/GenBank/DDBJ databases">
        <title>Comparative genomics of biotechnologically important yeasts.</title>
        <authorList>
            <consortium name="DOE Joint Genome Institute"/>
            <person name="Riley R."/>
            <person name="Haridas S."/>
            <person name="Wolfe K.H."/>
            <person name="Lopes M.R."/>
            <person name="Hittinger C.T."/>
            <person name="Goker M."/>
            <person name="Salamov A."/>
            <person name="Wisecaver J."/>
            <person name="Long T.M."/>
            <person name="Aerts A.L."/>
            <person name="Barry K."/>
            <person name="Choi C."/>
            <person name="Clum A."/>
            <person name="Coughlan A.Y."/>
            <person name="Deshpande S."/>
            <person name="Douglass A.P."/>
            <person name="Hanson S.J."/>
            <person name="Klenk H.-P."/>
            <person name="Labutti K."/>
            <person name="Lapidus A."/>
            <person name="Lindquist E."/>
            <person name="Lipzen A."/>
            <person name="Meier-Kolthoff J.P."/>
            <person name="Ohm R.A."/>
            <person name="Otillar R.P."/>
            <person name="Pangilinan J."/>
            <person name="Peng Y."/>
            <person name="Rokas A."/>
            <person name="Rosa C.A."/>
            <person name="Scheuner C."/>
            <person name="Sibirny A.A."/>
            <person name="Slot J.C."/>
            <person name="Stielow J.B."/>
            <person name="Sun H."/>
            <person name="Kurtzman C.P."/>
            <person name="Blackwell M."/>
            <person name="Grigoriev I.V."/>
            <person name="Jeffries T.W."/>
        </authorList>
    </citation>
    <scope>NUCLEOTIDE SEQUENCE [LARGE SCALE GENOMIC DNA]</scope>
    <source>
        <strain evidence="5">NRRL Y-2460</strain>
    </source>
</reference>
<dbReference type="Gene3D" id="3.40.50.1240">
    <property type="entry name" value="Phosphoglycerate mutase-like"/>
    <property type="match status" value="1"/>
</dbReference>
<feature type="active site" description="Proton donor/acceptor" evidence="2">
    <location>
        <position position="95"/>
    </location>
</feature>
<dbReference type="PROSITE" id="PS00175">
    <property type="entry name" value="PG_MUTASE"/>
    <property type="match status" value="1"/>
</dbReference>
<dbReference type="InterPro" id="IPR029033">
    <property type="entry name" value="His_PPase_superfam"/>
</dbReference>
<dbReference type="InterPro" id="IPR051695">
    <property type="entry name" value="Phosphoglycerate_Mutase"/>
</dbReference>
<evidence type="ECO:0000256" key="1">
    <source>
        <dbReference type="ARBA" id="ARBA00022801"/>
    </source>
</evidence>
<accession>A0A1E4TNS8</accession>
<protein>
    <recommendedName>
        <fullName evidence="6">Phosphoglycerate mutase</fullName>
    </recommendedName>
</protein>
<evidence type="ECO:0000313" key="4">
    <source>
        <dbReference type="EMBL" id="ODV93397.1"/>
    </source>
</evidence>
<dbReference type="SMART" id="SM00855">
    <property type="entry name" value="PGAM"/>
    <property type="match status" value="1"/>
</dbReference>
<keyword evidence="5" id="KW-1185">Reference proteome</keyword>
<keyword evidence="1" id="KW-0378">Hydrolase</keyword>
<sequence>MTQDSLSNVDEGVLRIFIIRHGQTSYNICKRLQGHADIDLNETGYNQAKLCGLRLRELPIDYLISSDLVRCENTSKEILKYHPLLKLNKTYNLRERSMGPVEGMYLKDAIEKYGTDYKNLGESRTALVKRLYGEWEAIISKGCKENYKNVVVITHGGVITNFINHLYSDLNYKLSNKIKVEDLKVPYNTSITVVDINKSNTTKGIIQVFGDTAHLGKQLEVKEQLLR</sequence>
<organism evidence="4 5">
    <name type="scientific">Pachysolen tannophilus NRRL Y-2460</name>
    <dbReference type="NCBI Taxonomy" id="669874"/>
    <lineage>
        <taxon>Eukaryota</taxon>
        <taxon>Fungi</taxon>
        <taxon>Dikarya</taxon>
        <taxon>Ascomycota</taxon>
        <taxon>Saccharomycotina</taxon>
        <taxon>Pichiomycetes</taxon>
        <taxon>Pachysolenaceae</taxon>
        <taxon>Pachysolen</taxon>
    </lineage>
</organism>
<dbReference type="InterPro" id="IPR013078">
    <property type="entry name" value="His_Pase_superF_clade-1"/>
</dbReference>
<gene>
    <name evidence="4" type="ORF">PACTADRAFT_46804</name>
</gene>
<dbReference type="GO" id="GO:0004331">
    <property type="term" value="F:fructose-2,6-bisphosphate 2-phosphatase activity"/>
    <property type="evidence" value="ECO:0007669"/>
    <property type="project" value="TreeGrafter"/>
</dbReference>
<dbReference type="Pfam" id="PF00300">
    <property type="entry name" value="His_Phos_1"/>
    <property type="match status" value="1"/>
</dbReference>
<dbReference type="STRING" id="669874.A0A1E4TNS8"/>
<feature type="active site" description="Tele-phosphohistidine intermediate" evidence="2">
    <location>
        <position position="21"/>
    </location>
</feature>
<dbReference type="SUPFAM" id="SSF53254">
    <property type="entry name" value="Phosphoglycerate mutase-like"/>
    <property type="match status" value="1"/>
</dbReference>
<dbReference type="CDD" id="cd07067">
    <property type="entry name" value="HP_PGM_like"/>
    <property type="match status" value="1"/>
</dbReference>
<feature type="binding site" evidence="3">
    <location>
        <position position="70"/>
    </location>
    <ligand>
        <name>substrate</name>
    </ligand>
</feature>
<dbReference type="GO" id="GO:0005829">
    <property type="term" value="C:cytosol"/>
    <property type="evidence" value="ECO:0007669"/>
    <property type="project" value="TreeGrafter"/>
</dbReference>
<name>A0A1E4TNS8_PACTA</name>
<evidence type="ECO:0000256" key="2">
    <source>
        <dbReference type="PIRSR" id="PIRSR613078-1"/>
    </source>
</evidence>
<dbReference type="GO" id="GO:0045820">
    <property type="term" value="P:negative regulation of glycolytic process"/>
    <property type="evidence" value="ECO:0007669"/>
    <property type="project" value="TreeGrafter"/>
</dbReference>
<dbReference type="Proteomes" id="UP000094236">
    <property type="component" value="Unassembled WGS sequence"/>
</dbReference>
<dbReference type="GO" id="GO:0043456">
    <property type="term" value="P:regulation of pentose-phosphate shunt"/>
    <property type="evidence" value="ECO:0007669"/>
    <property type="project" value="TreeGrafter"/>
</dbReference>
<dbReference type="PANTHER" id="PTHR46517">
    <property type="entry name" value="FRUCTOSE-2,6-BISPHOSPHATASE TIGAR"/>
    <property type="match status" value="1"/>
</dbReference>
<evidence type="ECO:0008006" key="6">
    <source>
        <dbReference type="Google" id="ProtNLM"/>
    </source>
</evidence>
<dbReference type="AlphaFoldDB" id="A0A1E4TNS8"/>
<proteinExistence type="predicted"/>
<feature type="binding site" evidence="3">
    <location>
        <begin position="20"/>
        <end position="27"/>
    </location>
    <ligand>
        <name>substrate</name>
    </ligand>
</feature>